<feature type="compositionally biased region" description="Low complexity" evidence="1">
    <location>
        <begin position="98"/>
        <end position="107"/>
    </location>
</feature>
<reference evidence="3" key="1">
    <citation type="journal article" date="2019" name="Int. J. Syst. Evol. Microbiol.">
        <title>The Global Catalogue of Microorganisms (GCM) 10K type strain sequencing project: providing services to taxonomists for standard genome sequencing and annotation.</title>
        <authorList>
            <consortium name="The Broad Institute Genomics Platform"/>
            <consortium name="The Broad Institute Genome Sequencing Center for Infectious Disease"/>
            <person name="Wu L."/>
            <person name="Ma J."/>
        </authorList>
    </citation>
    <scope>NUCLEOTIDE SEQUENCE [LARGE SCALE GENOMIC DNA]</scope>
    <source>
        <strain evidence="3">JCM 9687</strain>
    </source>
</reference>
<dbReference type="Proteomes" id="UP001500483">
    <property type="component" value="Unassembled WGS sequence"/>
</dbReference>
<keyword evidence="3" id="KW-1185">Reference proteome</keyword>
<feature type="region of interest" description="Disordered" evidence="1">
    <location>
        <begin position="81"/>
        <end position="110"/>
    </location>
</feature>
<name>A0ABP6RK74_9PSEU</name>
<dbReference type="EMBL" id="BAAAYK010000026">
    <property type="protein sequence ID" value="GAA3353945.1"/>
    <property type="molecule type" value="Genomic_DNA"/>
</dbReference>
<accession>A0ABP6RK74</accession>
<gene>
    <name evidence="2" type="ORF">GCM10020366_09030</name>
</gene>
<organism evidence="2 3">
    <name type="scientific">Saccharopolyspora gregorii</name>
    <dbReference type="NCBI Taxonomy" id="33914"/>
    <lineage>
        <taxon>Bacteria</taxon>
        <taxon>Bacillati</taxon>
        <taxon>Actinomycetota</taxon>
        <taxon>Actinomycetes</taxon>
        <taxon>Pseudonocardiales</taxon>
        <taxon>Pseudonocardiaceae</taxon>
        <taxon>Saccharopolyspora</taxon>
    </lineage>
</organism>
<comment type="caution">
    <text evidence="2">The sequence shown here is derived from an EMBL/GenBank/DDBJ whole genome shotgun (WGS) entry which is preliminary data.</text>
</comment>
<feature type="region of interest" description="Disordered" evidence="1">
    <location>
        <begin position="203"/>
        <end position="253"/>
    </location>
</feature>
<feature type="compositionally biased region" description="Basic and acidic residues" evidence="1">
    <location>
        <begin position="215"/>
        <end position="231"/>
    </location>
</feature>
<evidence type="ECO:0000256" key="1">
    <source>
        <dbReference type="SAM" id="MobiDB-lite"/>
    </source>
</evidence>
<sequence length="253" mass="26564">MRGPGRDRERLLERLDLYGVRRALAVLADDPEITAGKLRRVLLDCSGLAGVRARLDEVFRARADGIKAAAALASVTALAQASGDPASGSGARRDRGAAEQAGGAPAAGAGGVDAGDLRRGAVAGGSGGGGAADRWQRGSRLPLGMAGRPRHELVQFALERASWWRSFASFGATPAQSRVAFVVHRAYFLIWQQLQAGQVPAPAEHRRAASGGDAAVRDWLRRRSSPDRGTERATTASEPGAEETRRTGRRVGG</sequence>
<protein>
    <recommendedName>
        <fullName evidence="4">DUF3263 domain-containing protein</fullName>
    </recommendedName>
</protein>
<evidence type="ECO:0000313" key="2">
    <source>
        <dbReference type="EMBL" id="GAA3353945.1"/>
    </source>
</evidence>
<proteinExistence type="predicted"/>
<evidence type="ECO:0000313" key="3">
    <source>
        <dbReference type="Proteomes" id="UP001500483"/>
    </source>
</evidence>
<evidence type="ECO:0008006" key="4">
    <source>
        <dbReference type="Google" id="ProtNLM"/>
    </source>
</evidence>